<dbReference type="PANTHER" id="PTHR11063">
    <property type="entry name" value="GLUTAMATE SEMIALDEHYDE DEHYDROGENASE"/>
    <property type="match status" value="1"/>
</dbReference>
<feature type="domain" description="Aldehyde dehydrogenase" evidence="8">
    <location>
        <begin position="7"/>
        <end position="271"/>
    </location>
</feature>
<proteinExistence type="inferred from homology"/>
<dbReference type="InterPro" id="IPR000965">
    <property type="entry name" value="GPR_dom"/>
</dbReference>
<keyword evidence="2 7" id="KW-0028">Amino-acid biosynthesis</keyword>
<dbReference type="InterPro" id="IPR020593">
    <property type="entry name" value="G-glutamylP_reductase_CS"/>
</dbReference>
<dbReference type="InterPro" id="IPR015590">
    <property type="entry name" value="Aldehyde_DH_dom"/>
</dbReference>
<dbReference type="Pfam" id="PF00171">
    <property type="entry name" value="Aldedh"/>
    <property type="match status" value="1"/>
</dbReference>
<comment type="function">
    <text evidence="7">Catalyzes the NADPH-dependent reduction of L-glutamate 5-phosphate into L-glutamate 5-semialdehyde and phosphate. The product spontaneously undergoes cyclization to form 1-pyrroline-5-carboxylate.</text>
</comment>
<dbReference type="PIRSF" id="PIRSF000151">
    <property type="entry name" value="GPR"/>
    <property type="match status" value="1"/>
</dbReference>
<dbReference type="Gene3D" id="3.40.309.10">
    <property type="entry name" value="Aldehyde Dehydrogenase, Chain A, domain 2"/>
    <property type="match status" value="1"/>
</dbReference>
<comment type="catalytic activity">
    <reaction evidence="6 7">
        <text>L-glutamate 5-semialdehyde + phosphate + NADP(+) = L-glutamyl 5-phosphate + NADPH + H(+)</text>
        <dbReference type="Rhea" id="RHEA:19541"/>
        <dbReference type="ChEBI" id="CHEBI:15378"/>
        <dbReference type="ChEBI" id="CHEBI:43474"/>
        <dbReference type="ChEBI" id="CHEBI:57783"/>
        <dbReference type="ChEBI" id="CHEBI:58066"/>
        <dbReference type="ChEBI" id="CHEBI:58274"/>
        <dbReference type="ChEBI" id="CHEBI:58349"/>
        <dbReference type="EC" id="1.2.1.41"/>
    </reaction>
</comment>
<dbReference type="EMBL" id="JAGETZ010000007">
    <property type="protein sequence ID" value="MBO2010654.1"/>
    <property type="molecule type" value="Genomic_DNA"/>
</dbReference>
<dbReference type="InterPro" id="IPR012134">
    <property type="entry name" value="Glu-5-SA_DH"/>
</dbReference>
<dbReference type="HAMAP" id="MF_00412">
    <property type="entry name" value="ProA"/>
    <property type="match status" value="1"/>
</dbReference>
<evidence type="ECO:0000256" key="7">
    <source>
        <dbReference type="HAMAP-Rule" id="MF_00412"/>
    </source>
</evidence>
<dbReference type="NCBIfam" id="NF001221">
    <property type="entry name" value="PRK00197.1"/>
    <property type="match status" value="1"/>
</dbReference>
<comment type="pathway">
    <text evidence="1 7">Amino-acid biosynthesis; L-proline biosynthesis; L-glutamate 5-semialdehyde from L-glutamate: step 2/2.</text>
</comment>
<keyword evidence="10" id="KW-1185">Reference proteome</keyword>
<name>A0ABS3QHE5_9BACT</name>
<dbReference type="Gene3D" id="3.40.605.10">
    <property type="entry name" value="Aldehyde Dehydrogenase, Chain A, domain 1"/>
    <property type="match status" value="1"/>
</dbReference>
<keyword evidence="3 7" id="KW-0641">Proline biosynthesis</keyword>
<evidence type="ECO:0000256" key="4">
    <source>
        <dbReference type="ARBA" id="ARBA00022857"/>
    </source>
</evidence>
<evidence type="ECO:0000256" key="2">
    <source>
        <dbReference type="ARBA" id="ARBA00022605"/>
    </source>
</evidence>
<accession>A0ABS3QHE5</accession>
<keyword evidence="7" id="KW-0963">Cytoplasm</keyword>
<dbReference type="Proteomes" id="UP000664369">
    <property type="component" value="Unassembled WGS sequence"/>
</dbReference>
<organism evidence="9 10">
    <name type="scientific">Hymenobacter negativus</name>
    <dbReference type="NCBI Taxonomy" id="2795026"/>
    <lineage>
        <taxon>Bacteria</taxon>
        <taxon>Pseudomonadati</taxon>
        <taxon>Bacteroidota</taxon>
        <taxon>Cytophagia</taxon>
        <taxon>Cytophagales</taxon>
        <taxon>Hymenobacteraceae</taxon>
        <taxon>Hymenobacter</taxon>
    </lineage>
</organism>
<comment type="subcellular location">
    <subcellularLocation>
        <location evidence="7">Cytoplasm</location>
    </subcellularLocation>
</comment>
<evidence type="ECO:0000256" key="3">
    <source>
        <dbReference type="ARBA" id="ARBA00022650"/>
    </source>
</evidence>
<dbReference type="RefSeq" id="WP_208176276.1">
    <property type="nucleotide sequence ID" value="NZ_JAGETZ010000007.1"/>
</dbReference>
<evidence type="ECO:0000256" key="5">
    <source>
        <dbReference type="ARBA" id="ARBA00023002"/>
    </source>
</evidence>
<evidence type="ECO:0000259" key="8">
    <source>
        <dbReference type="Pfam" id="PF00171"/>
    </source>
</evidence>
<dbReference type="InterPro" id="IPR016162">
    <property type="entry name" value="Ald_DH_N"/>
</dbReference>
<dbReference type="SUPFAM" id="SSF53720">
    <property type="entry name" value="ALDH-like"/>
    <property type="match status" value="1"/>
</dbReference>
<evidence type="ECO:0000256" key="1">
    <source>
        <dbReference type="ARBA" id="ARBA00004985"/>
    </source>
</evidence>
<keyword evidence="4 7" id="KW-0521">NADP</keyword>
<dbReference type="CDD" id="cd07079">
    <property type="entry name" value="ALDH_F18-19_ProA-GPR"/>
    <property type="match status" value="1"/>
</dbReference>
<dbReference type="PANTHER" id="PTHR11063:SF8">
    <property type="entry name" value="DELTA-1-PYRROLINE-5-CARBOXYLATE SYNTHASE"/>
    <property type="match status" value="1"/>
</dbReference>
<evidence type="ECO:0000313" key="9">
    <source>
        <dbReference type="EMBL" id="MBO2010654.1"/>
    </source>
</evidence>
<comment type="similarity">
    <text evidence="7">Belongs to the gamma-glutamyl phosphate reductase family.</text>
</comment>
<sequence>MDLTPLFQAAQQASRELAAFGPAATDALLRDLATAIVAETDFLLVENARDLALMPETNPNHDRLRLTAERLQGMADDLRNVAALPSPLGQVISETERPNGLQLRKVRVPLGVVGIVYEARPNVTFDSLALCLKTGNTCLLKGGSDAAFSNAALLFVARPVLVRHGLNPAVATLLPPDRAATAALLAAVGYVDVLIPRGSQSLINYVREKARVPVIETGAGVVHTFFDETGDLETGAAIIHNAKTRRVSVCNSLDCLLIHESRLTDLPKLLVPVAAAGVQLFADASARKALTGHYPAELLAPATEAHFGTEFLSLRMAVKTVASLTEALDHIAQFGSKHSEAIISEDAEHLETFLNAVDAAAVYANASTAFTDGAQFGLGAEIGISTQKLHARGPMGLEELTSYKWQVRGSGQVRNS</sequence>
<dbReference type="GO" id="GO:0004350">
    <property type="term" value="F:glutamate-5-semialdehyde dehydrogenase activity"/>
    <property type="evidence" value="ECO:0007669"/>
    <property type="project" value="UniProtKB-EC"/>
</dbReference>
<evidence type="ECO:0000256" key="6">
    <source>
        <dbReference type="ARBA" id="ARBA00049024"/>
    </source>
</evidence>
<gene>
    <name evidence="7" type="primary">proA</name>
    <name evidence="9" type="ORF">J4E00_16445</name>
</gene>
<comment type="caution">
    <text evidence="9">The sequence shown here is derived from an EMBL/GenBank/DDBJ whole genome shotgun (WGS) entry which is preliminary data.</text>
</comment>
<dbReference type="EC" id="1.2.1.41" evidence="7"/>
<keyword evidence="5 7" id="KW-0560">Oxidoreductase</keyword>
<reference evidence="9 10" key="1">
    <citation type="submission" date="2021-03" db="EMBL/GenBank/DDBJ databases">
        <authorList>
            <person name="Kim M.K."/>
        </authorList>
    </citation>
    <scope>NUCLEOTIDE SEQUENCE [LARGE SCALE GENOMIC DNA]</scope>
    <source>
        <strain evidence="9 10">BT442</strain>
    </source>
</reference>
<evidence type="ECO:0000313" key="10">
    <source>
        <dbReference type="Proteomes" id="UP000664369"/>
    </source>
</evidence>
<protein>
    <recommendedName>
        <fullName evidence="7">Gamma-glutamyl phosphate reductase</fullName>
        <shortName evidence="7">GPR</shortName>
        <ecNumber evidence="7">1.2.1.41</ecNumber>
    </recommendedName>
    <alternativeName>
        <fullName evidence="7">Glutamate-5-semialdehyde dehydrogenase</fullName>
    </alternativeName>
    <alternativeName>
        <fullName evidence="7">Glutamyl-gamma-semialdehyde dehydrogenase</fullName>
        <shortName evidence="7">GSA dehydrogenase</shortName>
    </alternativeName>
</protein>
<dbReference type="InterPro" id="IPR016163">
    <property type="entry name" value="Ald_DH_C"/>
</dbReference>
<dbReference type="InterPro" id="IPR016161">
    <property type="entry name" value="Ald_DH/histidinol_DH"/>
</dbReference>
<dbReference type="NCBIfam" id="TIGR00407">
    <property type="entry name" value="proA"/>
    <property type="match status" value="1"/>
</dbReference>
<dbReference type="PROSITE" id="PS01223">
    <property type="entry name" value="PROA"/>
    <property type="match status" value="1"/>
</dbReference>